<comment type="subcellular location">
    <subcellularLocation>
        <location evidence="1">Cell membrane</location>
        <topology evidence="1">Multi-pass membrane protein</topology>
    </subcellularLocation>
</comment>
<feature type="transmembrane region" description="Helical" evidence="8">
    <location>
        <begin position="178"/>
        <end position="195"/>
    </location>
</feature>
<feature type="transmembrane region" description="Helical" evidence="8">
    <location>
        <begin position="31"/>
        <end position="48"/>
    </location>
</feature>
<dbReference type="PANTHER" id="PTHR16119:SF17">
    <property type="entry name" value="TRANSMEMBRANE PROTEIN 144"/>
    <property type="match status" value="1"/>
</dbReference>
<dbReference type="PANTHER" id="PTHR16119">
    <property type="entry name" value="TRANSMEMBRANE PROTEIN 144"/>
    <property type="match status" value="1"/>
</dbReference>
<dbReference type="GO" id="GO:0015144">
    <property type="term" value="F:carbohydrate transmembrane transporter activity"/>
    <property type="evidence" value="ECO:0007669"/>
    <property type="project" value="InterPro"/>
</dbReference>
<keyword evidence="3" id="KW-0813">Transport</keyword>
<evidence type="ECO:0000256" key="5">
    <source>
        <dbReference type="ARBA" id="ARBA00022692"/>
    </source>
</evidence>
<dbReference type="InterPro" id="IPR037185">
    <property type="entry name" value="EmrE-like"/>
</dbReference>
<feature type="transmembrane region" description="Helical" evidence="8">
    <location>
        <begin position="117"/>
        <end position="137"/>
    </location>
</feature>
<keyword evidence="10" id="KW-1185">Reference proteome</keyword>
<comment type="similarity">
    <text evidence="2">Belongs to the GRP transporter (TC 2.A.7.5) family.</text>
</comment>
<sequence length="280" mass="29875">MNILLALLPAIAWGIIPIIVNKVPNSKPANQILGIGVGAAIVGIIIGLTRETSLTAGAFMLSLLSGMFWTLGQVGQFVSFTKIGVSKTMPISTGLQLIGNTLIGALIFGEWSTSDEYIFGIVALLLIIIGVALTAINKQSDTKSISKQDMMFLIFTTIGYLIYSTFPKMVDASAETLFLPQTLGILLGSIVYLVFTKQLATFKQKASYWDIIAGFAFGIGALSYMLSAQLNGITSAFIYSQLSVIISTLGGMILLRERKYGLELGATIVGLMLIVVGAIM</sequence>
<evidence type="ECO:0000313" key="10">
    <source>
        <dbReference type="Proteomes" id="UP000006559"/>
    </source>
</evidence>
<dbReference type="OrthoDB" id="1452595at2"/>
<dbReference type="EMBL" id="CP000233">
    <property type="protein sequence ID" value="ABD98962.1"/>
    <property type="molecule type" value="Genomic_DNA"/>
</dbReference>
<feature type="transmembrane region" description="Helical" evidence="8">
    <location>
        <begin position="54"/>
        <end position="72"/>
    </location>
</feature>
<dbReference type="InterPro" id="IPR010651">
    <property type="entry name" value="Sugar_transport"/>
</dbReference>
<keyword evidence="5 8" id="KW-0812">Transmembrane</keyword>
<reference evidence="9 10" key="1">
    <citation type="journal article" date="2006" name="Proc. Natl. Acad. Sci. U.S.A.">
        <title>Multireplicon genome architecture of Lactobacillus salivarius.</title>
        <authorList>
            <person name="Claesson M.J."/>
            <person name="Li Y."/>
            <person name="Leahy S."/>
            <person name="Canchaya C."/>
            <person name="van Pijkeren J.P."/>
            <person name="Cerdeno-Tarraga A.M."/>
            <person name="Parkhill J."/>
            <person name="Flynn S."/>
            <person name="O'Sullivan G.C."/>
            <person name="Collins J.K."/>
            <person name="Higgins D."/>
            <person name="Shanahan F."/>
            <person name="Fitzgerald G.F."/>
            <person name="van Sinderen D."/>
            <person name="O'Toole P.W."/>
        </authorList>
    </citation>
    <scope>NUCLEOTIDE SEQUENCE [LARGE SCALE GENOMIC DNA]</scope>
    <source>
        <strain evidence="9 10">UCC118</strain>
    </source>
</reference>
<evidence type="ECO:0000256" key="2">
    <source>
        <dbReference type="ARBA" id="ARBA00006117"/>
    </source>
</evidence>
<keyword evidence="6 8" id="KW-1133">Transmembrane helix</keyword>
<keyword evidence="4" id="KW-0762">Sugar transport</keyword>
<feature type="transmembrane region" description="Helical" evidence="8">
    <location>
        <begin position="232"/>
        <end position="255"/>
    </location>
</feature>
<name>Q1WVF5_LIGS1</name>
<dbReference type="HOGENOM" id="CLU_076024_0_0_9"/>
<dbReference type="SUPFAM" id="SSF103481">
    <property type="entry name" value="Multidrug resistance efflux transporter EmrE"/>
    <property type="match status" value="1"/>
</dbReference>
<feature type="transmembrane region" description="Helical" evidence="8">
    <location>
        <begin position="6"/>
        <end position="24"/>
    </location>
</feature>
<evidence type="ECO:0000256" key="8">
    <source>
        <dbReference type="SAM" id="Phobius"/>
    </source>
</evidence>
<dbReference type="Proteomes" id="UP000006559">
    <property type="component" value="Chromosome"/>
</dbReference>
<dbReference type="Pfam" id="PF06800">
    <property type="entry name" value="Sugar_transport"/>
    <property type="match status" value="1"/>
</dbReference>
<evidence type="ECO:0000256" key="1">
    <source>
        <dbReference type="ARBA" id="ARBA00004651"/>
    </source>
</evidence>
<evidence type="ECO:0000256" key="4">
    <source>
        <dbReference type="ARBA" id="ARBA00022597"/>
    </source>
</evidence>
<protein>
    <submittedName>
        <fullName evidence="9">Glucose uptake protein</fullName>
    </submittedName>
</protein>
<dbReference type="AlphaFoldDB" id="Q1WVF5"/>
<feature type="transmembrane region" description="Helical" evidence="8">
    <location>
        <begin position="207"/>
        <end position="226"/>
    </location>
</feature>
<proteinExistence type="inferred from homology"/>
<dbReference type="GO" id="GO:0005886">
    <property type="term" value="C:plasma membrane"/>
    <property type="evidence" value="ECO:0007669"/>
    <property type="project" value="UniProtKB-SubCell"/>
</dbReference>
<feature type="transmembrane region" description="Helical" evidence="8">
    <location>
        <begin position="262"/>
        <end position="279"/>
    </location>
</feature>
<keyword evidence="7 8" id="KW-0472">Membrane</keyword>
<evidence type="ECO:0000313" key="9">
    <source>
        <dbReference type="EMBL" id="ABD98962.1"/>
    </source>
</evidence>
<organism evidence="9 10">
    <name type="scientific">Ligilactobacillus salivarius (strain UCC118)</name>
    <name type="common">Lactobacillus salivarius</name>
    <dbReference type="NCBI Taxonomy" id="362948"/>
    <lineage>
        <taxon>Bacteria</taxon>
        <taxon>Bacillati</taxon>
        <taxon>Bacillota</taxon>
        <taxon>Bacilli</taxon>
        <taxon>Lactobacillales</taxon>
        <taxon>Lactobacillaceae</taxon>
        <taxon>Ligilactobacillus</taxon>
    </lineage>
</organism>
<dbReference type="CDD" id="cd23110">
    <property type="entry name" value="GRP"/>
    <property type="match status" value="1"/>
</dbReference>
<accession>Q1WVF5</accession>
<evidence type="ECO:0000256" key="3">
    <source>
        <dbReference type="ARBA" id="ARBA00022448"/>
    </source>
</evidence>
<dbReference type="KEGG" id="lsl:LSL_0145"/>
<evidence type="ECO:0000256" key="7">
    <source>
        <dbReference type="ARBA" id="ARBA00023136"/>
    </source>
</evidence>
<dbReference type="RefSeq" id="WP_011475550.1">
    <property type="nucleotide sequence ID" value="NC_007929.1"/>
</dbReference>
<dbReference type="STRING" id="362948.LSL_0145"/>
<gene>
    <name evidence="9" type="ordered locus">LSL_0145</name>
</gene>
<dbReference type="PATRIC" id="fig|362948.14.peg.223"/>
<feature type="transmembrane region" description="Helical" evidence="8">
    <location>
        <begin position="149"/>
        <end position="166"/>
    </location>
</feature>
<evidence type="ECO:0000256" key="6">
    <source>
        <dbReference type="ARBA" id="ARBA00022989"/>
    </source>
</evidence>